<dbReference type="EC" id="3.1.3.18" evidence="4"/>
<evidence type="ECO:0000256" key="3">
    <source>
        <dbReference type="ARBA" id="ARBA00006171"/>
    </source>
</evidence>
<evidence type="ECO:0000313" key="6">
    <source>
        <dbReference type="Proteomes" id="UP000287502"/>
    </source>
</evidence>
<name>A0A410JVQ7_9BACT</name>
<dbReference type="Gene3D" id="1.10.150.240">
    <property type="entry name" value="Putative phosphatase, domain 2"/>
    <property type="match status" value="1"/>
</dbReference>
<dbReference type="GO" id="GO:0006281">
    <property type="term" value="P:DNA repair"/>
    <property type="evidence" value="ECO:0007669"/>
    <property type="project" value="TreeGrafter"/>
</dbReference>
<dbReference type="AlphaFoldDB" id="A0A410JVQ7"/>
<dbReference type="PANTHER" id="PTHR43434">
    <property type="entry name" value="PHOSPHOGLYCOLATE PHOSPHATASE"/>
    <property type="match status" value="1"/>
</dbReference>
<evidence type="ECO:0000256" key="4">
    <source>
        <dbReference type="ARBA" id="ARBA00013078"/>
    </source>
</evidence>
<gene>
    <name evidence="5" type="ORF">EP073_02280</name>
</gene>
<protein>
    <recommendedName>
        <fullName evidence="4">phosphoglycolate phosphatase</fullName>
        <ecNumber evidence="4">3.1.3.18</ecNumber>
    </recommendedName>
</protein>
<accession>A0A410JVQ7</accession>
<dbReference type="EMBL" id="CP035108">
    <property type="protein sequence ID" value="QAR32264.1"/>
    <property type="molecule type" value="Genomic_DNA"/>
</dbReference>
<dbReference type="InterPro" id="IPR023214">
    <property type="entry name" value="HAD_sf"/>
</dbReference>
<dbReference type="InterPro" id="IPR023198">
    <property type="entry name" value="PGP-like_dom2"/>
</dbReference>
<reference evidence="5 6" key="1">
    <citation type="submission" date="2019-01" db="EMBL/GenBank/DDBJ databases">
        <title>Geovibrio thiophilus DSM 11263, complete genome.</title>
        <authorList>
            <person name="Spring S."/>
            <person name="Bunk B."/>
            <person name="Sproer C."/>
        </authorList>
    </citation>
    <scope>NUCLEOTIDE SEQUENCE [LARGE SCALE GENOMIC DNA]</scope>
    <source>
        <strain evidence="5 6">DSM 11263</strain>
    </source>
</reference>
<evidence type="ECO:0000256" key="2">
    <source>
        <dbReference type="ARBA" id="ARBA00004818"/>
    </source>
</evidence>
<comment type="pathway">
    <text evidence="2">Organic acid metabolism; glycolate biosynthesis; glycolate from 2-phosphoglycolate: step 1/1.</text>
</comment>
<dbReference type="GO" id="GO:0008967">
    <property type="term" value="F:phosphoglycolate phosphatase activity"/>
    <property type="evidence" value="ECO:0007669"/>
    <property type="project" value="UniProtKB-EC"/>
</dbReference>
<dbReference type="RefSeq" id="WP_128465551.1">
    <property type="nucleotide sequence ID" value="NZ_CP035108.1"/>
</dbReference>
<dbReference type="InterPro" id="IPR036412">
    <property type="entry name" value="HAD-like_sf"/>
</dbReference>
<evidence type="ECO:0000256" key="1">
    <source>
        <dbReference type="ARBA" id="ARBA00000830"/>
    </source>
</evidence>
<sequence>MYKINKELHDYIYRAIGAKYYYNRQVGDNFKFMKITDTHFLFFDLDGTLVDTDYANFLSYSEAIKQVLGINVDYNPNVRFTREIVKKIIPNITDKTYEKVVKQKNSFYKKNLSMTKINDSIVKILKQYSETNKTVLITNCHAERAIITLDYHGLSNFFYHKIFRQEPLGNISKYKNALDLLRIPAKCVFAFENDKTEIEAAVAVGIPRCQILCVGVSNE</sequence>
<organism evidence="5 6">
    <name type="scientific">Geovibrio thiophilus</name>
    <dbReference type="NCBI Taxonomy" id="139438"/>
    <lineage>
        <taxon>Bacteria</taxon>
        <taxon>Pseudomonadati</taxon>
        <taxon>Deferribacterota</taxon>
        <taxon>Deferribacteres</taxon>
        <taxon>Deferribacterales</taxon>
        <taxon>Geovibrionaceae</taxon>
        <taxon>Geovibrio</taxon>
    </lineage>
</organism>
<dbReference type="Gene3D" id="3.40.50.1000">
    <property type="entry name" value="HAD superfamily/HAD-like"/>
    <property type="match status" value="1"/>
</dbReference>
<dbReference type="SUPFAM" id="SSF56784">
    <property type="entry name" value="HAD-like"/>
    <property type="match status" value="1"/>
</dbReference>
<proteinExistence type="inferred from homology"/>
<dbReference type="OrthoDB" id="9792518at2"/>
<dbReference type="PANTHER" id="PTHR43434:SF1">
    <property type="entry name" value="PHOSPHOGLYCOLATE PHOSPHATASE"/>
    <property type="match status" value="1"/>
</dbReference>
<dbReference type="KEGG" id="gtl:EP073_02280"/>
<dbReference type="InterPro" id="IPR041492">
    <property type="entry name" value="HAD_2"/>
</dbReference>
<keyword evidence="6" id="KW-1185">Reference proteome</keyword>
<dbReference type="Pfam" id="PF13419">
    <property type="entry name" value="HAD_2"/>
    <property type="match status" value="1"/>
</dbReference>
<comment type="similarity">
    <text evidence="3">Belongs to the HAD-like hydrolase superfamily. CbbY/CbbZ/Gph/YieH family.</text>
</comment>
<dbReference type="GO" id="GO:0005829">
    <property type="term" value="C:cytosol"/>
    <property type="evidence" value="ECO:0007669"/>
    <property type="project" value="TreeGrafter"/>
</dbReference>
<dbReference type="Proteomes" id="UP000287502">
    <property type="component" value="Chromosome"/>
</dbReference>
<evidence type="ECO:0000313" key="5">
    <source>
        <dbReference type="EMBL" id="QAR32264.1"/>
    </source>
</evidence>
<dbReference type="InterPro" id="IPR050155">
    <property type="entry name" value="HAD-like_hydrolase_sf"/>
</dbReference>
<comment type="catalytic activity">
    <reaction evidence="1">
        <text>2-phosphoglycolate + H2O = glycolate + phosphate</text>
        <dbReference type="Rhea" id="RHEA:14369"/>
        <dbReference type="ChEBI" id="CHEBI:15377"/>
        <dbReference type="ChEBI" id="CHEBI:29805"/>
        <dbReference type="ChEBI" id="CHEBI:43474"/>
        <dbReference type="ChEBI" id="CHEBI:58033"/>
        <dbReference type="EC" id="3.1.3.18"/>
    </reaction>
</comment>